<evidence type="ECO:0000256" key="1">
    <source>
        <dbReference type="ARBA" id="ARBA00018879"/>
    </source>
</evidence>
<dbReference type="PRINTS" id="PR00118">
    <property type="entry name" value="BLACTAMASEA"/>
</dbReference>
<dbReference type="Proteomes" id="UP000194318">
    <property type="component" value="Unassembled WGS sequence"/>
</dbReference>
<evidence type="ECO:0000256" key="2">
    <source>
        <dbReference type="ARBA" id="ARBA00030171"/>
    </source>
</evidence>
<keyword evidence="3" id="KW-0732">Signal</keyword>
<organism evidence="5 6">
    <name type="scientific">Streptomyces fradiae ATCC 10745 = DSM 40063</name>
    <dbReference type="NCBI Taxonomy" id="1319510"/>
    <lineage>
        <taxon>Bacteria</taxon>
        <taxon>Bacillati</taxon>
        <taxon>Actinomycetota</taxon>
        <taxon>Actinomycetes</taxon>
        <taxon>Kitasatosporales</taxon>
        <taxon>Streptomycetaceae</taxon>
        <taxon>Streptomyces</taxon>
    </lineage>
</organism>
<dbReference type="InterPro" id="IPR006311">
    <property type="entry name" value="TAT_signal"/>
</dbReference>
<dbReference type="SUPFAM" id="SSF56601">
    <property type="entry name" value="beta-lactamase/transpeptidase-like"/>
    <property type="match status" value="1"/>
</dbReference>
<reference evidence="5 6" key="1">
    <citation type="submission" date="2016-09" db="EMBL/GenBank/DDBJ databases">
        <title>Streptomyces fradiae DSM40063, a candidate organism with high potential of specific P450 cytochromes.</title>
        <authorList>
            <person name="Grumaz C."/>
            <person name="Vainshtein Y."/>
            <person name="Kirstahler P."/>
            <person name="Sohn K."/>
        </authorList>
    </citation>
    <scope>NUCLEOTIDE SEQUENCE [LARGE SCALE GENOMIC DNA]</scope>
    <source>
        <strain evidence="5 6">DSM 40063</strain>
    </source>
</reference>
<dbReference type="AlphaFoldDB" id="A0A1Y2NVH3"/>
<gene>
    <name evidence="5" type="ORF">BG846_03347</name>
</gene>
<evidence type="ECO:0000313" key="6">
    <source>
        <dbReference type="Proteomes" id="UP000194318"/>
    </source>
</evidence>
<dbReference type="GeneID" id="91406288"/>
<keyword evidence="5" id="KW-0378">Hydrolase</keyword>
<dbReference type="InterPro" id="IPR012338">
    <property type="entry name" value="Beta-lactam/transpept-like"/>
</dbReference>
<dbReference type="GO" id="GO:0030655">
    <property type="term" value="P:beta-lactam antibiotic catabolic process"/>
    <property type="evidence" value="ECO:0007669"/>
    <property type="project" value="InterPro"/>
</dbReference>
<comment type="caution">
    <text evidence="5">The sequence shown here is derived from an EMBL/GenBank/DDBJ whole genome shotgun (WGS) entry which is preliminary data.</text>
</comment>
<sequence length="317" mass="34134">MSSCRREKGSIVDRTTARPNRRAVLATGVGAALAATAAAAGPAHAAPGRGARVEGRLRALERTHDARLGAFAYDTGTGRTVAYRADERFPIASMFKTIAVAAVLRDLDRDGEVLARRVHYTADYVKRSGYSPVTGLPENVANGMTVAELCEATLTRSDNTAANLLLRDLGGPTAVTRFCRSVGDHVTRLDRWEPELNSAEPGRVTDTTSPRAIGRTYGRLILGDLLAAHDRERLTRWMLDNRTSDERFRKGLPADWLLADKTGGGDYGTNNDAGVAWPPGRPPVVLAVQTTRFTPDAEADNVLVAEAARLLAEAMTD</sequence>
<dbReference type="Gene3D" id="3.40.710.10">
    <property type="entry name" value="DD-peptidase/beta-lactamase superfamily"/>
    <property type="match status" value="1"/>
</dbReference>
<dbReference type="PANTHER" id="PTHR35333:SF3">
    <property type="entry name" value="BETA-LACTAMASE-TYPE TRANSPEPTIDASE FOLD CONTAINING PROTEIN"/>
    <property type="match status" value="1"/>
</dbReference>
<evidence type="ECO:0000313" key="5">
    <source>
        <dbReference type="EMBL" id="OSY51039.1"/>
    </source>
</evidence>
<dbReference type="EMBL" id="MIFZ01000251">
    <property type="protein sequence ID" value="OSY51039.1"/>
    <property type="molecule type" value="Genomic_DNA"/>
</dbReference>
<dbReference type="GO" id="GO:0046677">
    <property type="term" value="P:response to antibiotic"/>
    <property type="evidence" value="ECO:0007669"/>
    <property type="project" value="InterPro"/>
</dbReference>
<feature type="chain" id="PRO_5011001947" description="Beta-lactamase" evidence="3">
    <location>
        <begin position="46"/>
        <end position="317"/>
    </location>
</feature>
<dbReference type="NCBIfam" id="NF033103">
    <property type="entry name" value="bla_class_A"/>
    <property type="match status" value="1"/>
</dbReference>
<name>A0A1Y2NVH3_STRFR</name>
<dbReference type="RefSeq" id="WP_051839961.1">
    <property type="nucleotide sequence ID" value="NZ_ASYR01000011.1"/>
</dbReference>
<protein>
    <recommendedName>
        <fullName evidence="1">Beta-lactamase</fullName>
    </recommendedName>
    <alternativeName>
        <fullName evidence="2">Penicillinase</fullName>
    </alternativeName>
</protein>
<evidence type="ECO:0000256" key="3">
    <source>
        <dbReference type="SAM" id="SignalP"/>
    </source>
</evidence>
<dbReference type="PANTHER" id="PTHR35333">
    <property type="entry name" value="BETA-LACTAMASE"/>
    <property type="match status" value="1"/>
</dbReference>
<evidence type="ECO:0000259" key="4">
    <source>
        <dbReference type="Pfam" id="PF13354"/>
    </source>
</evidence>
<dbReference type="Pfam" id="PF13354">
    <property type="entry name" value="Beta-lactamase2"/>
    <property type="match status" value="1"/>
</dbReference>
<feature type="signal peptide" evidence="3">
    <location>
        <begin position="1"/>
        <end position="45"/>
    </location>
</feature>
<dbReference type="InterPro" id="IPR000871">
    <property type="entry name" value="Beta-lactam_class-A"/>
</dbReference>
<dbReference type="PROSITE" id="PS51318">
    <property type="entry name" value="TAT"/>
    <property type="match status" value="1"/>
</dbReference>
<dbReference type="InterPro" id="IPR045155">
    <property type="entry name" value="Beta-lactam_cat"/>
</dbReference>
<proteinExistence type="predicted"/>
<feature type="domain" description="Beta-lactamase class A catalytic" evidence="4">
    <location>
        <begin position="70"/>
        <end position="289"/>
    </location>
</feature>
<dbReference type="GO" id="GO:0008800">
    <property type="term" value="F:beta-lactamase activity"/>
    <property type="evidence" value="ECO:0007669"/>
    <property type="project" value="InterPro"/>
</dbReference>
<accession>A0A1Y2NVH3</accession>